<keyword evidence="4" id="KW-1185">Reference proteome</keyword>
<name>A0A1L7CN57_CORFL</name>
<dbReference type="Proteomes" id="UP000185479">
    <property type="component" value="Chromosome"/>
</dbReference>
<organism evidence="2 4">
    <name type="scientific">Corynebacterium flavescens</name>
    <dbReference type="NCBI Taxonomy" id="28028"/>
    <lineage>
        <taxon>Bacteria</taxon>
        <taxon>Bacillati</taxon>
        <taxon>Actinomycetota</taxon>
        <taxon>Actinomycetes</taxon>
        <taxon>Mycobacteriales</taxon>
        <taxon>Corynebacteriaceae</taxon>
        <taxon>Corynebacterium</taxon>
    </lineage>
</organism>
<reference evidence="3 5" key="2">
    <citation type="submission" date="2019-06" db="EMBL/GenBank/DDBJ databases">
        <title>Whole genome shotgun sequence of Corynebacterium flavescens NBRC 14136.</title>
        <authorList>
            <person name="Hosoyama A."/>
            <person name="Uohara A."/>
            <person name="Ohji S."/>
            <person name="Ichikawa N."/>
        </authorList>
    </citation>
    <scope>NUCLEOTIDE SEQUENCE [LARGE SCALE GENOMIC DNA]</scope>
    <source>
        <strain evidence="3 5">NBRC 14136</strain>
    </source>
</reference>
<feature type="domain" description="DUF2786" evidence="1">
    <location>
        <begin position="115"/>
        <end position="153"/>
    </location>
</feature>
<dbReference type="STRING" id="28028.CFLV_08600"/>
<protein>
    <recommendedName>
        <fullName evidence="1">DUF2786 domain-containing protein</fullName>
    </recommendedName>
</protein>
<evidence type="ECO:0000313" key="4">
    <source>
        <dbReference type="Proteomes" id="UP000185479"/>
    </source>
</evidence>
<evidence type="ECO:0000313" key="5">
    <source>
        <dbReference type="Proteomes" id="UP000315353"/>
    </source>
</evidence>
<dbReference type="InterPro" id="IPR024498">
    <property type="entry name" value="DUF2786"/>
</dbReference>
<accession>A0A1L7CN57</accession>
<dbReference type="EMBL" id="BJNB01000027">
    <property type="protein sequence ID" value="GEB98207.1"/>
    <property type="molecule type" value="Genomic_DNA"/>
</dbReference>
<dbReference type="AlphaFoldDB" id="A0A1L7CN57"/>
<evidence type="ECO:0000313" key="3">
    <source>
        <dbReference type="EMBL" id="GEB98207.1"/>
    </source>
</evidence>
<dbReference type="EMBL" id="CP009246">
    <property type="protein sequence ID" value="APT87251.1"/>
    <property type="molecule type" value="Genomic_DNA"/>
</dbReference>
<gene>
    <name evidence="3" type="ORF">CFL01nite_17020</name>
    <name evidence="2" type="ORF">CFLV_08600</name>
</gene>
<evidence type="ECO:0000313" key="2">
    <source>
        <dbReference type="EMBL" id="APT87251.1"/>
    </source>
</evidence>
<sequence>MDNRLDPLSNQAFNLILKAAQMGWSPLDLLHILGKEAHGIIYRAAIRVPARISSNHLRREWLHFDPPARLRARKQSLAKCVRLLSCLPAMKDTAILGDAFATDDNSRSGMGSRARVQEKIRRLLEKAESTTFEHEAAALVERAQLLQQRHRLHDLSMADRIPTADGTGEHPDLVRSLRIHLHPPYIKHQLGLLSAIAQANGCSCVLVHPAGVACILGEMADARYTSSLFESLNRQCDFFMRQGPSAEEASTRGQCASYRRSFRSSYATRIAQLLTDANSRGATVTPDSEEVLLDRYGFDAPGGFAQTPILELAPYLVLLEQRQLLAEAARDRLFPDLTSFSLRIGDWTGARDGLLAADNSHWSGCAPNLQARRELSA</sequence>
<dbReference type="KEGG" id="cfc:CFLV_08600"/>
<dbReference type="Pfam" id="PF10979">
    <property type="entry name" value="DUF2786"/>
    <property type="match status" value="1"/>
</dbReference>
<proteinExistence type="predicted"/>
<evidence type="ECO:0000259" key="1">
    <source>
        <dbReference type="Pfam" id="PF10979"/>
    </source>
</evidence>
<dbReference type="Proteomes" id="UP000315353">
    <property type="component" value="Unassembled WGS sequence"/>
</dbReference>
<reference evidence="2 4" key="1">
    <citation type="submission" date="2014-08" db="EMBL/GenBank/DDBJ databases">
        <title>Complete genome sequence of Corynebacterium flavescens OJ8(T)(=DSM 20296(T)), isolated from cheese.</title>
        <authorList>
            <person name="Ruckert C."/>
            <person name="Albersmeier A."/>
            <person name="Winkler A."/>
            <person name="Kalinowski J."/>
        </authorList>
    </citation>
    <scope>NUCLEOTIDE SEQUENCE [LARGE SCALE GENOMIC DNA]</scope>
    <source>
        <strain evidence="2 4">OJ8</strain>
    </source>
</reference>